<dbReference type="InterPro" id="IPR029068">
    <property type="entry name" value="Glyas_Bleomycin-R_OHBP_Dase"/>
</dbReference>
<dbReference type="SUPFAM" id="SSF54593">
    <property type="entry name" value="Glyoxalase/Bleomycin resistance protein/Dihydroxybiphenyl dioxygenase"/>
    <property type="match status" value="1"/>
</dbReference>
<dbReference type="PANTHER" id="PTHR34109:SF1">
    <property type="entry name" value="VOC DOMAIN-CONTAINING PROTEIN"/>
    <property type="match status" value="1"/>
</dbReference>
<dbReference type="RefSeq" id="WP_026640935.1">
    <property type="nucleotide sequence ID" value="NZ_NEVI01000004.1"/>
</dbReference>
<dbReference type="OrthoDB" id="9806868at2"/>
<proteinExistence type="predicted"/>
<dbReference type="InterPro" id="IPR037523">
    <property type="entry name" value="VOC_core"/>
</dbReference>
<dbReference type="PROSITE" id="PS51819">
    <property type="entry name" value="VOC"/>
    <property type="match status" value="1"/>
</dbReference>
<comment type="caution">
    <text evidence="2">The sequence shown here is derived from an EMBL/GenBank/DDBJ whole genome shotgun (WGS) entry which is preliminary data.</text>
</comment>
<accession>A0A261RHT1</accession>
<dbReference type="InterPro" id="IPR004360">
    <property type="entry name" value="Glyas_Fos-R_dOase_dom"/>
</dbReference>
<sequence length="143" mass="15907">MTSPASEPPRLFPTLLCNDAERMIQWLVDTVGFTEHVVYRHGGVVVHAELAFGSSILMLGQHRDHAYSQLVGSLEGRRTDSLYLAVDDADALYETLRGAGAHIERAIADTDFGSREFSCRDPELNLWTFGTYWPKTGNPPAQQ</sequence>
<organism evidence="2 3">
    <name type="scientific">Bordetella genomosp. 7</name>
    <dbReference type="NCBI Taxonomy" id="1416805"/>
    <lineage>
        <taxon>Bacteria</taxon>
        <taxon>Pseudomonadati</taxon>
        <taxon>Pseudomonadota</taxon>
        <taxon>Betaproteobacteria</taxon>
        <taxon>Burkholderiales</taxon>
        <taxon>Alcaligenaceae</taxon>
        <taxon>Bordetella</taxon>
    </lineage>
</organism>
<evidence type="ECO:0000313" key="2">
    <source>
        <dbReference type="EMBL" id="OZI24515.1"/>
    </source>
</evidence>
<dbReference type="Gene3D" id="3.30.720.110">
    <property type="match status" value="1"/>
</dbReference>
<evidence type="ECO:0000313" key="3">
    <source>
        <dbReference type="Proteomes" id="UP000216947"/>
    </source>
</evidence>
<dbReference type="AlphaFoldDB" id="A0A261RHT1"/>
<keyword evidence="3" id="KW-1185">Reference proteome</keyword>
<reference evidence="3" key="1">
    <citation type="submission" date="2017-05" db="EMBL/GenBank/DDBJ databases">
        <title>Complete and WGS of Bordetella genogroups.</title>
        <authorList>
            <person name="Spilker T."/>
            <person name="Lipuma J."/>
        </authorList>
    </citation>
    <scope>NUCLEOTIDE SEQUENCE [LARGE SCALE GENOMIC DNA]</scope>
    <source>
        <strain evidence="3">AU18089</strain>
    </source>
</reference>
<dbReference type="Pfam" id="PF00903">
    <property type="entry name" value="Glyoxalase"/>
    <property type="match status" value="1"/>
</dbReference>
<evidence type="ECO:0000259" key="1">
    <source>
        <dbReference type="PROSITE" id="PS51819"/>
    </source>
</evidence>
<protein>
    <submittedName>
        <fullName evidence="2">Glyoxalase</fullName>
    </submittedName>
</protein>
<dbReference type="EMBL" id="NEVK01000003">
    <property type="protein sequence ID" value="OZI24515.1"/>
    <property type="molecule type" value="Genomic_DNA"/>
</dbReference>
<dbReference type="Gene3D" id="3.30.720.120">
    <property type="match status" value="1"/>
</dbReference>
<gene>
    <name evidence="2" type="ORF">CAL19_03090</name>
</gene>
<name>A0A261RHT1_9BORD</name>
<dbReference type="PANTHER" id="PTHR34109">
    <property type="entry name" value="BNAUNNG04460D PROTEIN-RELATED"/>
    <property type="match status" value="1"/>
</dbReference>
<dbReference type="Proteomes" id="UP000216947">
    <property type="component" value="Unassembled WGS sequence"/>
</dbReference>
<feature type="domain" description="VOC" evidence="1">
    <location>
        <begin position="9"/>
        <end position="132"/>
    </location>
</feature>